<accession>A0A383C6L0</accession>
<sequence length="97" mass="11214">MVTYIFQRLFSILVSLFGVSLLVFFMVHLIPGDAALAILGERASEESLAKLRQEMGLNLPLYQQYGKYLWDLIHFNLGRSFRTNQQVVDDLVRYFPA</sequence>
<evidence type="ECO:0000256" key="4">
    <source>
        <dbReference type="SAM" id="Phobius"/>
    </source>
</evidence>
<evidence type="ECO:0000259" key="5">
    <source>
        <dbReference type="Pfam" id="PF19300"/>
    </source>
</evidence>
<dbReference type="PANTHER" id="PTHR43163:SF8">
    <property type="entry name" value="D,D-DIPEPTIDE TRANSPORT SYSTEM PERMEASE PROTEIN DDPB-RELATED"/>
    <property type="match status" value="1"/>
</dbReference>
<evidence type="ECO:0000256" key="3">
    <source>
        <dbReference type="ARBA" id="ARBA00022475"/>
    </source>
</evidence>
<feature type="domain" description="ABC transporter type 1 GsiC-like N-terminal" evidence="5">
    <location>
        <begin position="1"/>
        <end position="73"/>
    </location>
</feature>
<feature type="non-terminal residue" evidence="6">
    <location>
        <position position="97"/>
    </location>
</feature>
<organism evidence="6">
    <name type="scientific">marine metagenome</name>
    <dbReference type="NCBI Taxonomy" id="408172"/>
    <lineage>
        <taxon>unclassified sequences</taxon>
        <taxon>metagenomes</taxon>
        <taxon>ecological metagenomes</taxon>
    </lineage>
</organism>
<evidence type="ECO:0000256" key="2">
    <source>
        <dbReference type="ARBA" id="ARBA00022448"/>
    </source>
</evidence>
<dbReference type="PANTHER" id="PTHR43163">
    <property type="entry name" value="DIPEPTIDE TRANSPORT SYSTEM PERMEASE PROTEIN DPPB-RELATED"/>
    <property type="match status" value="1"/>
</dbReference>
<dbReference type="AlphaFoldDB" id="A0A383C6L0"/>
<keyword evidence="4" id="KW-0812">Transmembrane</keyword>
<feature type="transmembrane region" description="Helical" evidence="4">
    <location>
        <begin position="9"/>
        <end position="30"/>
    </location>
</feature>
<protein>
    <recommendedName>
        <fullName evidence="5">ABC transporter type 1 GsiC-like N-terminal domain-containing protein</fullName>
    </recommendedName>
</protein>
<keyword evidence="4" id="KW-0472">Membrane</keyword>
<proteinExistence type="predicted"/>
<keyword evidence="3" id="KW-1003">Cell membrane</keyword>
<dbReference type="InterPro" id="IPR045621">
    <property type="entry name" value="BPD_transp_1_N"/>
</dbReference>
<evidence type="ECO:0000313" key="6">
    <source>
        <dbReference type="EMBL" id="SVE27228.1"/>
    </source>
</evidence>
<dbReference type="GO" id="GO:0005886">
    <property type="term" value="C:plasma membrane"/>
    <property type="evidence" value="ECO:0007669"/>
    <property type="project" value="UniProtKB-SubCell"/>
</dbReference>
<keyword evidence="2" id="KW-0813">Transport</keyword>
<dbReference type="EMBL" id="UINC01205861">
    <property type="protein sequence ID" value="SVE27228.1"/>
    <property type="molecule type" value="Genomic_DNA"/>
</dbReference>
<dbReference type="Pfam" id="PF19300">
    <property type="entry name" value="BPD_transp_1_N"/>
    <property type="match status" value="1"/>
</dbReference>
<gene>
    <name evidence="6" type="ORF">METZ01_LOCUS480082</name>
</gene>
<evidence type="ECO:0000256" key="1">
    <source>
        <dbReference type="ARBA" id="ARBA00004651"/>
    </source>
</evidence>
<dbReference type="GO" id="GO:0071916">
    <property type="term" value="F:dipeptide transmembrane transporter activity"/>
    <property type="evidence" value="ECO:0007669"/>
    <property type="project" value="TreeGrafter"/>
</dbReference>
<comment type="subcellular location">
    <subcellularLocation>
        <location evidence="1">Cell membrane</location>
        <topology evidence="1">Multi-pass membrane protein</topology>
    </subcellularLocation>
</comment>
<keyword evidence="4" id="KW-1133">Transmembrane helix</keyword>
<name>A0A383C6L0_9ZZZZ</name>
<reference evidence="6" key="1">
    <citation type="submission" date="2018-05" db="EMBL/GenBank/DDBJ databases">
        <authorList>
            <person name="Lanie J.A."/>
            <person name="Ng W.-L."/>
            <person name="Kazmierczak K.M."/>
            <person name="Andrzejewski T.M."/>
            <person name="Davidsen T.M."/>
            <person name="Wayne K.J."/>
            <person name="Tettelin H."/>
            <person name="Glass J.I."/>
            <person name="Rusch D."/>
            <person name="Podicherti R."/>
            <person name="Tsui H.-C.T."/>
            <person name="Winkler M.E."/>
        </authorList>
    </citation>
    <scope>NUCLEOTIDE SEQUENCE</scope>
</reference>